<keyword evidence="8" id="KW-1185">Reference proteome</keyword>
<evidence type="ECO:0000256" key="1">
    <source>
        <dbReference type="ARBA" id="ARBA00000929"/>
    </source>
</evidence>
<evidence type="ECO:0000256" key="5">
    <source>
        <dbReference type="ARBA" id="ARBA00015109"/>
    </source>
</evidence>
<evidence type="ECO:0000256" key="3">
    <source>
        <dbReference type="ARBA" id="ARBA00010181"/>
    </source>
</evidence>
<protein>
    <recommendedName>
        <fullName evidence="5">Fumarase D</fullName>
        <ecNumber evidence="4">4.2.1.2</ecNumber>
    </recommendedName>
</protein>
<dbReference type="Proteomes" id="UP000284119">
    <property type="component" value="Unassembled WGS sequence"/>
</dbReference>
<evidence type="ECO:0000313" key="8">
    <source>
        <dbReference type="Proteomes" id="UP000284119"/>
    </source>
</evidence>
<evidence type="ECO:0000256" key="6">
    <source>
        <dbReference type="ARBA" id="ARBA00023239"/>
    </source>
</evidence>
<evidence type="ECO:0000256" key="4">
    <source>
        <dbReference type="ARBA" id="ARBA00012921"/>
    </source>
</evidence>
<accession>A0ABX9NYT6</accession>
<comment type="function">
    <text evidence="2">In vitro catalyzes the addition of water to fumarate, forming malate. Cannot catalyze the reverse reaction. Cannot use the cis-isomer maleate as substrate.</text>
</comment>
<evidence type="ECO:0000313" key="7">
    <source>
        <dbReference type="EMBL" id="RJT12787.1"/>
    </source>
</evidence>
<evidence type="ECO:0000256" key="2">
    <source>
        <dbReference type="ARBA" id="ARBA00003131"/>
    </source>
</evidence>
<dbReference type="EMBL" id="RAHG01000005">
    <property type="protein sequence ID" value="RJT12787.1"/>
    <property type="molecule type" value="Genomic_DNA"/>
</dbReference>
<dbReference type="Pfam" id="PF10965">
    <property type="entry name" value="DUF2767"/>
    <property type="match status" value="1"/>
</dbReference>
<dbReference type="EC" id="4.2.1.2" evidence="4"/>
<name>A0ABX9NYT6_9GAMM</name>
<gene>
    <name evidence="7" type="ORF">D5396_12455</name>
</gene>
<comment type="caution">
    <text evidence="7">The sequence shown here is derived from an EMBL/GenBank/DDBJ whole genome shotgun (WGS) entry which is preliminary data.</text>
</comment>
<reference evidence="7 8" key="1">
    <citation type="submission" date="2018-09" db="EMBL/GenBank/DDBJ databases">
        <authorList>
            <person name="Le Fleche-Mateos A."/>
        </authorList>
    </citation>
    <scope>NUCLEOTIDE SEQUENCE [LARGE SCALE GENOMIC DNA]</scope>
    <source>
        <strain evidence="7 8">DSM 30078</strain>
    </source>
</reference>
<sequence>MDESEKYVEMCVILGDIVFGLRQNGYEISRENLIKICANKRLSSPNELQADYYQHIIGKLSDA</sequence>
<comment type="catalytic activity">
    <reaction evidence="1">
        <text>(S)-malate = fumarate + H2O</text>
        <dbReference type="Rhea" id="RHEA:12460"/>
        <dbReference type="ChEBI" id="CHEBI:15377"/>
        <dbReference type="ChEBI" id="CHEBI:15589"/>
        <dbReference type="ChEBI" id="CHEBI:29806"/>
        <dbReference type="EC" id="4.2.1.2"/>
    </reaction>
</comment>
<dbReference type="InterPro" id="IPR024493">
    <property type="entry name" value="FumD"/>
</dbReference>
<proteinExistence type="inferred from homology"/>
<keyword evidence="6" id="KW-0456">Lyase</keyword>
<organism evidence="7 8">
    <name type="scientific">Rahnella inusitata</name>
    <dbReference type="NCBI Taxonomy" id="58169"/>
    <lineage>
        <taxon>Bacteria</taxon>
        <taxon>Pseudomonadati</taxon>
        <taxon>Pseudomonadota</taxon>
        <taxon>Gammaproteobacteria</taxon>
        <taxon>Enterobacterales</taxon>
        <taxon>Yersiniaceae</taxon>
        <taxon>Rahnella</taxon>
    </lineage>
</organism>
<dbReference type="RefSeq" id="WP_112166117.1">
    <property type="nucleotide sequence ID" value="NZ_JYDE01000014.1"/>
</dbReference>
<comment type="similarity">
    <text evidence="3">Belongs to the FumD family.</text>
</comment>